<dbReference type="InterPro" id="IPR004843">
    <property type="entry name" value="Calcineurin-like_PHP"/>
</dbReference>
<dbReference type="SUPFAM" id="SSF49363">
    <property type="entry name" value="Purple acid phosphatase, N-terminal domain"/>
    <property type="match status" value="1"/>
</dbReference>
<feature type="compositionally biased region" description="Acidic residues" evidence="2">
    <location>
        <begin position="851"/>
        <end position="872"/>
    </location>
</feature>
<feature type="chain" id="PRO_5017538387" evidence="3">
    <location>
        <begin position="29"/>
        <end position="1046"/>
    </location>
</feature>
<dbReference type="OrthoDB" id="9804511at2"/>
<dbReference type="SUPFAM" id="SSF56300">
    <property type="entry name" value="Metallo-dependent phosphatases"/>
    <property type="match status" value="1"/>
</dbReference>
<feature type="region of interest" description="Disordered" evidence="2">
    <location>
        <begin position="849"/>
        <end position="875"/>
    </location>
</feature>
<dbReference type="GO" id="GO:0003993">
    <property type="term" value="F:acid phosphatase activity"/>
    <property type="evidence" value="ECO:0007669"/>
    <property type="project" value="InterPro"/>
</dbReference>
<dbReference type="PANTHER" id="PTHR45867:SF3">
    <property type="entry name" value="ACID PHOSPHATASE TYPE 7"/>
    <property type="match status" value="1"/>
</dbReference>
<evidence type="ECO:0000313" key="5">
    <source>
        <dbReference type="EMBL" id="REE02329.1"/>
    </source>
</evidence>
<feature type="domain" description="SLH" evidence="4">
    <location>
        <begin position="927"/>
        <end position="990"/>
    </location>
</feature>
<organism evidence="5 6">
    <name type="scientific">Citricoccus muralis</name>
    <dbReference type="NCBI Taxonomy" id="169134"/>
    <lineage>
        <taxon>Bacteria</taxon>
        <taxon>Bacillati</taxon>
        <taxon>Actinomycetota</taxon>
        <taxon>Actinomycetes</taxon>
        <taxon>Micrococcales</taxon>
        <taxon>Micrococcaceae</taxon>
        <taxon>Citricoccus</taxon>
    </lineage>
</organism>
<dbReference type="EMBL" id="QREH01000001">
    <property type="protein sequence ID" value="REE02329.1"/>
    <property type="molecule type" value="Genomic_DNA"/>
</dbReference>
<reference evidence="5 6" key="1">
    <citation type="submission" date="2018-07" db="EMBL/GenBank/DDBJ databases">
        <title>Sequencing the genomes of 1000 actinobacteria strains.</title>
        <authorList>
            <person name="Klenk H.-P."/>
        </authorList>
    </citation>
    <scope>NUCLEOTIDE SEQUENCE [LARGE SCALE GENOMIC DNA]</scope>
    <source>
        <strain evidence="5 6">DSM 14442</strain>
    </source>
</reference>
<dbReference type="InterPro" id="IPR001119">
    <property type="entry name" value="SLH_dom"/>
</dbReference>
<keyword evidence="1 3" id="KW-0732">Signal</keyword>
<keyword evidence="6" id="KW-1185">Reference proteome</keyword>
<dbReference type="InterPro" id="IPR029052">
    <property type="entry name" value="Metallo-depent_PP-like"/>
</dbReference>
<evidence type="ECO:0000256" key="1">
    <source>
        <dbReference type="ARBA" id="ARBA00022729"/>
    </source>
</evidence>
<name>A0A3D9L7K2_9MICC</name>
<dbReference type="AlphaFoldDB" id="A0A3D9L7K2"/>
<dbReference type="InterPro" id="IPR008963">
    <property type="entry name" value="Purple_acid_Pase-like_N"/>
</dbReference>
<dbReference type="PANTHER" id="PTHR45867">
    <property type="entry name" value="PURPLE ACID PHOSPHATASE"/>
    <property type="match status" value="1"/>
</dbReference>
<dbReference type="Proteomes" id="UP000256727">
    <property type="component" value="Unassembled WGS sequence"/>
</dbReference>
<evidence type="ECO:0000256" key="3">
    <source>
        <dbReference type="SAM" id="SignalP"/>
    </source>
</evidence>
<sequence>MHQRRLLAPVAASAIGLSLAFGTLPAMAAPTAEPTSVSYSNMVMNIGATEADRNFVWYSSSDSADQQVRLMEKDSEDTIQLLDSTDTGTSKDFAELTWHHAGVTGLKPGTTYVWQAGSEAEGWSDSYEFTTQSDERLDVLVFGDTQIGSGGGIPTDGDAWQSTLDTALEGVQNPDFLLSVGDQVNIHDDRGEYSDYLAPDGVREHALATNIGNHDDGSRDDEQHSYSEHFNMPNRTANPGWNNEMGNYWYIQDDTLFVSLNSNHQVAADHEEYVRDVVAEHGQDAQWKVATWHHSLYSTASHATDGDVEERREWMPSLMTELDFDVVFSGHDHVYNRSNLLYNGHPVNNPVTESNPEAPSELAKYEGEVLYMTMQSSTGSKYYGIQDGIDFPFNAVQSQLRTPAYAHLEVDGDTLSITEHQVDGTILDQVSMTRQGEPNPVDPPEGIGQTEFEGPGVVDTPVENVVNEETGEVTVEARTLSPNDDVEESVGDGAMDISSSDIEIIQESPGEEDPDDQFAGLRFDQVGIPAGATVTGAHLQFTTDEHDKTGDPFDVQIHLEDSAAAAKYTDDDFAVSSRTYLDETIAWKDAPVWTENGEQGEAQRTPDLTALVQAVVDRQDWARGGALNFKLSGTGTRTAEAYEGGGSEEAPKLMVTYVLEDGVTEVKGEITENRDDVEQYVDGDDAGKMDHGSSDLEIVDEKTDQKQAVGLRYAGLQIPSGSEIVSARVQFTTDETDKNVDPFNVSIAAEAADDSAAFSDEAHDLTSRSLTEATAEWSGIPSWDIEHESGTDQRTADLTPVLQEVVDREGWTEGNALSLVLTGEGQRSAESRDGEEDMAPELWVTYREAGEEPTDPTDPEQPEVPEVPEDFSDNVPGTVYYTPVRWLQLEGITTGYTDGTFRKYDEISRGESVAFLYRYLKPEDAGTREELTDVNEDSSFFEAIAWADAAGVTTGYADGTFRSGQDVTRAEIVTFLYRASGEDFKAPAVSPFPDVNGAGSHYEAIAWASSQGIVNGYRDGNYRPQDQITRAEVAKVLHFFDNLQAG</sequence>
<dbReference type="Pfam" id="PF16656">
    <property type="entry name" value="Pur_ac_phosph_N"/>
    <property type="match status" value="1"/>
</dbReference>
<gene>
    <name evidence="5" type="ORF">C8E99_0096</name>
</gene>
<evidence type="ECO:0000256" key="2">
    <source>
        <dbReference type="SAM" id="MobiDB-lite"/>
    </source>
</evidence>
<feature type="domain" description="SLH" evidence="4">
    <location>
        <begin position="867"/>
        <end position="926"/>
    </location>
</feature>
<accession>A0A3D9L7K2</accession>
<dbReference type="RefSeq" id="WP_115930623.1">
    <property type="nucleotide sequence ID" value="NZ_QREH01000001.1"/>
</dbReference>
<dbReference type="Pfam" id="PF00395">
    <property type="entry name" value="SLH"/>
    <property type="match status" value="2"/>
</dbReference>
<feature type="signal peptide" evidence="3">
    <location>
        <begin position="1"/>
        <end position="28"/>
    </location>
</feature>
<feature type="region of interest" description="Disordered" evidence="2">
    <location>
        <begin position="211"/>
        <end position="238"/>
    </location>
</feature>
<dbReference type="Gene3D" id="3.60.21.10">
    <property type="match status" value="1"/>
</dbReference>
<feature type="domain" description="SLH" evidence="4">
    <location>
        <begin position="991"/>
        <end position="1046"/>
    </location>
</feature>
<protein>
    <submittedName>
        <fullName evidence="5">S-layer family protein</fullName>
    </submittedName>
</protein>
<evidence type="ECO:0000259" key="4">
    <source>
        <dbReference type="PROSITE" id="PS51272"/>
    </source>
</evidence>
<dbReference type="InterPro" id="IPR015914">
    <property type="entry name" value="PAPs_N"/>
</dbReference>
<comment type="caution">
    <text evidence="5">The sequence shown here is derived from an EMBL/GenBank/DDBJ whole genome shotgun (WGS) entry which is preliminary data.</text>
</comment>
<dbReference type="PROSITE" id="PS51272">
    <property type="entry name" value="SLH"/>
    <property type="match status" value="3"/>
</dbReference>
<proteinExistence type="predicted"/>
<evidence type="ECO:0000313" key="6">
    <source>
        <dbReference type="Proteomes" id="UP000256727"/>
    </source>
</evidence>
<dbReference type="Gene3D" id="2.60.40.380">
    <property type="entry name" value="Purple acid phosphatase-like, N-terminal"/>
    <property type="match status" value="1"/>
</dbReference>
<dbReference type="GO" id="GO:0046872">
    <property type="term" value="F:metal ion binding"/>
    <property type="evidence" value="ECO:0007669"/>
    <property type="project" value="InterPro"/>
</dbReference>
<feature type="compositionally biased region" description="Basic and acidic residues" evidence="2">
    <location>
        <begin position="213"/>
        <end position="227"/>
    </location>
</feature>
<dbReference type="Pfam" id="PF00149">
    <property type="entry name" value="Metallophos"/>
    <property type="match status" value="1"/>
</dbReference>